<reference evidence="3 4" key="1">
    <citation type="submission" date="2018-06" db="EMBL/GenBank/DDBJ databases">
        <authorList>
            <consortium name="Pathogen Informatics"/>
            <person name="Doyle S."/>
        </authorList>
    </citation>
    <scope>NUCLEOTIDE SEQUENCE [LARGE SCALE GENOMIC DNA]</scope>
    <source>
        <strain evidence="3 4">NCTC13043</strain>
    </source>
</reference>
<dbReference type="InterPro" id="IPR045055">
    <property type="entry name" value="DNA2/NAM7-like"/>
</dbReference>
<dbReference type="GeneID" id="78570035"/>
<name>A0A379EYH4_9BACT</name>
<accession>A0A379EYH4</accession>
<feature type="domain" description="DNA2/NAM7 helicase helicase" evidence="1">
    <location>
        <begin position="780"/>
        <end position="855"/>
    </location>
</feature>
<dbReference type="PANTHER" id="PTHR10887">
    <property type="entry name" value="DNA2/NAM7 HELICASE FAMILY"/>
    <property type="match status" value="1"/>
</dbReference>
<dbReference type="InterPro" id="IPR047187">
    <property type="entry name" value="SF1_C_Upf1"/>
</dbReference>
<dbReference type="Proteomes" id="UP000254235">
    <property type="component" value="Unassembled WGS sequence"/>
</dbReference>
<dbReference type="InterPro" id="IPR027417">
    <property type="entry name" value="P-loop_NTPase"/>
</dbReference>
<proteinExistence type="predicted"/>
<dbReference type="EMBL" id="UGTP01000001">
    <property type="protein sequence ID" value="SUC11449.1"/>
    <property type="molecule type" value="Genomic_DNA"/>
</dbReference>
<keyword evidence="3" id="KW-0067">ATP-binding</keyword>
<dbReference type="GO" id="GO:0004386">
    <property type="term" value="F:helicase activity"/>
    <property type="evidence" value="ECO:0007669"/>
    <property type="project" value="UniProtKB-KW"/>
</dbReference>
<sequence length="1119" mass="128326">MTESFITDQQLFNRVLEVIEFTDNRYDLQNHLMHETLVLACHEGLKGTRHGFGNLSSQVDSLCKKHNIKAQDVIAIHLMRRHSNSIAPISHNDLLYDCRALALFIAAVFNTSIPSYLVDKIPTEGRRTANIQIANYKYIRCTVLSWNNKYIKMNVLNQECSEEEVLVDYVNTPEHIDLTYIGKILCEGMQLNLLDCSVTGKRIVPRIIVVEPDFLVDISSIANCFEDYGHHPLSFITNRLQTKTTSAAILLGNFSDTALDEIINNPQYELNETLKTNFQNKALDFATCTDFYPERFKYDCKEQTKNIQDIVNDLFKNYDKKKAILEPSFVCESLGIQGRVDLMTTDFRLLVEQKSGKNFYIASNRLNKHGSKHIEKHYVQVLLYFGILQYNFNQSARTTNIHLLYSKYPLPNGLLEVESLQSLMMEAIRFRNQVVATEYWIGSNDFAKLIPFLTPSTLVTENCNQNFFQQWVFPRLNATLTPLHTLTPLEEAYFCRMMRFVMKEQIISKVGYQEGTGSSNADLWNMPLTSKIESGNIYTALTITKEERSTEHSGYNCITFKVPKQGDDFLPNFRRGDMVYLYAYRKNEIPDIRKAFLFRGILQELHSDTIVVHLRNGQQNRNSLAGELFAIEHCSSDIGCTTAIQGLHTLITASKERKDLLLGQRTPQRDTKIQLSESYNPTYDDVILRAKQATDYFLLIGPPGTGKTSMALQYLVREHKEKNILLLSYTNRAVDEICGMLTENNISFLRLSKEYSCDPQYTNNLLSNAIKNNPTLTHIKQTISQARIIVSTTANLSIHTAIFSIKHFELAIIDEASQILEPNIVGLLAAHNGEKQVIDKFILIGDYKQLPAVVQQDSEESATNSHLLENIHLPNCANSLFERLILTEQAAHRTNFVGILHKQGRMHPEIADFPNTYFYAQEQLECVPLSHQKEDHLCYNKPSEDSFDDFLKTHRMIFISSKSCHQPNISEKVNTEEARIVANVVRRLYRQIETGFDAQKSIGIIVPYRNQIAMVRKELEQLNIPAIEDISIDTVERYQGSQRDIIIYSFTIQNRFQLEFLTANTFMENNKPIDRKLNVAITRARKQLILTGNEATLRQNFLFSELIDYIDHRGGKITI</sequence>
<evidence type="ECO:0000259" key="1">
    <source>
        <dbReference type="Pfam" id="PF13086"/>
    </source>
</evidence>
<feature type="domain" description="DNA2/NAM7 helicase helicase" evidence="1">
    <location>
        <begin position="681"/>
        <end position="755"/>
    </location>
</feature>
<feature type="domain" description="DNA2/NAM7 helicase-like C-terminal" evidence="2">
    <location>
        <begin position="878"/>
        <end position="1094"/>
    </location>
</feature>
<evidence type="ECO:0000313" key="3">
    <source>
        <dbReference type="EMBL" id="SUC11449.1"/>
    </source>
</evidence>
<dbReference type="SUPFAM" id="SSF52540">
    <property type="entry name" value="P-loop containing nucleoside triphosphate hydrolases"/>
    <property type="match status" value="1"/>
</dbReference>
<dbReference type="CDD" id="cd18808">
    <property type="entry name" value="SF1_C_Upf1"/>
    <property type="match status" value="1"/>
</dbReference>
<keyword evidence="3" id="KW-0347">Helicase</keyword>
<dbReference type="PANTHER" id="PTHR10887:SF495">
    <property type="entry name" value="HELICASE SENATAXIN ISOFORM X1-RELATED"/>
    <property type="match status" value="1"/>
</dbReference>
<dbReference type="InterPro" id="IPR041679">
    <property type="entry name" value="DNA2/NAM7-like_C"/>
</dbReference>
<keyword evidence="3" id="KW-0547">Nucleotide-binding</keyword>
<dbReference type="InterPro" id="IPR041677">
    <property type="entry name" value="DNA2/NAM7_AAA_11"/>
</dbReference>
<organism evidence="3 4">
    <name type="scientific">Prevotella pallens</name>
    <dbReference type="NCBI Taxonomy" id="60133"/>
    <lineage>
        <taxon>Bacteria</taxon>
        <taxon>Pseudomonadati</taxon>
        <taxon>Bacteroidota</taxon>
        <taxon>Bacteroidia</taxon>
        <taxon>Bacteroidales</taxon>
        <taxon>Prevotellaceae</taxon>
        <taxon>Prevotella</taxon>
    </lineage>
</organism>
<dbReference type="AlphaFoldDB" id="A0A379EYH4"/>
<evidence type="ECO:0000259" key="2">
    <source>
        <dbReference type="Pfam" id="PF13087"/>
    </source>
</evidence>
<protein>
    <submittedName>
        <fullName evidence="3">Putative DNA helicase</fullName>
    </submittedName>
</protein>
<dbReference type="OrthoDB" id="9757917at2"/>
<dbReference type="Pfam" id="PF13087">
    <property type="entry name" value="AAA_12"/>
    <property type="match status" value="1"/>
</dbReference>
<gene>
    <name evidence="3" type="ORF">NCTC13043_00295</name>
</gene>
<dbReference type="Gene3D" id="3.40.50.300">
    <property type="entry name" value="P-loop containing nucleotide triphosphate hydrolases"/>
    <property type="match status" value="2"/>
</dbReference>
<dbReference type="RefSeq" id="WP_115082781.1">
    <property type="nucleotide sequence ID" value="NZ_UGTP01000001.1"/>
</dbReference>
<evidence type="ECO:0000313" key="4">
    <source>
        <dbReference type="Proteomes" id="UP000254235"/>
    </source>
</evidence>
<keyword evidence="3" id="KW-0378">Hydrolase</keyword>
<dbReference type="Pfam" id="PF13086">
    <property type="entry name" value="AAA_11"/>
    <property type="match status" value="2"/>
</dbReference>